<proteinExistence type="predicted"/>
<comment type="caution">
    <text evidence="1">The sequence shown here is derived from an EMBL/GenBank/DDBJ whole genome shotgun (WGS) entry which is preliminary data.</text>
</comment>
<dbReference type="EMBL" id="LAZR01029200">
    <property type="protein sequence ID" value="KKL60296.1"/>
    <property type="molecule type" value="Genomic_DNA"/>
</dbReference>
<accession>A0A0F9E2H4</accession>
<dbReference type="AlphaFoldDB" id="A0A0F9E2H4"/>
<feature type="non-terminal residue" evidence="1">
    <location>
        <position position="1"/>
    </location>
</feature>
<reference evidence="1" key="1">
    <citation type="journal article" date="2015" name="Nature">
        <title>Complex archaea that bridge the gap between prokaryotes and eukaryotes.</title>
        <authorList>
            <person name="Spang A."/>
            <person name="Saw J.H."/>
            <person name="Jorgensen S.L."/>
            <person name="Zaremba-Niedzwiedzka K."/>
            <person name="Martijn J."/>
            <person name="Lind A.E."/>
            <person name="van Eijk R."/>
            <person name="Schleper C."/>
            <person name="Guy L."/>
            <person name="Ettema T.J."/>
        </authorList>
    </citation>
    <scope>NUCLEOTIDE SEQUENCE</scope>
</reference>
<organism evidence="1">
    <name type="scientific">marine sediment metagenome</name>
    <dbReference type="NCBI Taxonomy" id="412755"/>
    <lineage>
        <taxon>unclassified sequences</taxon>
        <taxon>metagenomes</taxon>
        <taxon>ecological metagenomes</taxon>
    </lineage>
</organism>
<evidence type="ECO:0000313" key="1">
    <source>
        <dbReference type="EMBL" id="KKL60296.1"/>
    </source>
</evidence>
<feature type="non-terminal residue" evidence="1">
    <location>
        <position position="622"/>
    </location>
</feature>
<name>A0A0F9E2H4_9ZZZZ</name>
<sequence>YFTKSTSSAGNPGEIFIRTEPTSNNIGIAYCGNGAGCGVDPIFAEVTVPEFFANESFKLLTFVINTTVAQTVAYLYYNNREILTQTVTVDPGKNSQSITLMDDGDDGSPAFGHMYFGMFINRSLTTEQIDYVLDRAELGDYNLSDALPPPLDPAVKTFKITANDTYDGISLNNITINISNGSFSFLTSTINGTININNRTIESFDSLYRIDFRVNDSGGYFNNTFFDVNLTDLGSFKGSLFQSVLFLQVLDGLNNDTIQSFTAITNRSDQLTTNGEMLILGKSGFFALNITSNGFDPLFSNFSRIALENSTLNVTMGSLFRFTLIREETNTAFLVNGTNETQLTVFCSDQTIQLIFNQSSNESQIINCQFDLMQMTVDYGDLGTYFRTLIPPFTQKNITWYLIDLKEGDIAIQRIIHLLDLTREFTNAKLTVKRAVGGVIRTIIDQRFDISNNVNLFLVQNGLYTLSIDNNVSNIILGNLIPTEAGTQTITLPKIDFVPSETILGGNVSWSYTSNFSSNIIRLSYEDKTNGTTLVRFTVRNITEEIVFQGESNNNASVIMTFNQAIGNRTYSTVLFVEQIDFGNFTDKKTFYEFVGGSQGALDLVGWTVTEQQAIKKWFAFI</sequence>
<protein>
    <submittedName>
        <fullName evidence="1">Uncharacterized protein</fullName>
    </submittedName>
</protein>
<gene>
    <name evidence="1" type="ORF">LCGC14_2206740</name>
</gene>